<dbReference type="RefSeq" id="WP_158292837.1">
    <property type="nucleotide sequence ID" value="NZ_SLWM01000005.1"/>
</dbReference>
<evidence type="ECO:0000259" key="1">
    <source>
        <dbReference type="Pfam" id="PF07883"/>
    </source>
</evidence>
<dbReference type="EMBL" id="SLWM01000005">
    <property type="protein sequence ID" value="TCO24005.1"/>
    <property type="molecule type" value="Genomic_DNA"/>
</dbReference>
<evidence type="ECO:0000313" key="2">
    <source>
        <dbReference type="EMBL" id="TCO24005.1"/>
    </source>
</evidence>
<organism evidence="2 3">
    <name type="scientific">Kribbella orskensis</name>
    <dbReference type="NCBI Taxonomy" id="2512216"/>
    <lineage>
        <taxon>Bacteria</taxon>
        <taxon>Bacillati</taxon>
        <taxon>Actinomycetota</taxon>
        <taxon>Actinomycetes</taxon>
        <taxon>Propionibacteriales</taxon>
        <taxon>Kribbellaceae</taxon>
        <taxon>Kribbella</taxon>
    </lineage>
</organism>
<evidence type="ECO:0000313" key="3">
    <source>
        <dbReference type="Proteomes" id="UP000295818"/>
    </source>
</evidence>
<proteinExistence type="predicted"/>
<feature type="domain" description="Cupin type-2" evidence="1">
    <location>
        <begin position="57"/>
        <end position="111"/>
    </location>
</feature>
<keyword evidence="3" id="KW-1185">Reference proteome</keyword>
<reference evidence="2 3" key="1">
    <citation type="journal article" date="2015" name="Stand. Genomic Sci.">
        <title>Genomic Encyclopedia of Bacterial and Archaeal Type Strains, Phase III: the genomes of soil and plant-associated and newly described type strains.</title>
        <authorList>
            <person name="Whitman W.B."/>
            <person name="Woyke T."/>
            <person name="Klenk H.P."/>
            <person name="Zhou Y."/>
            <person name="Lilburn T.G."/>
            <person name="Beck B.J."/>
            <person name="De Vos P."/>
            <person name="Vandamme P."/>
            <person name="Eisen J.A."/>
            <person name="Garrity G."/>
            <person name="Hugenholtz P."/>
            <person name="Kyrpides N.C."/>
        </authorList>
    </citation>
    <scope>NUCLEOTIDE SEQUENCE [LARGE SCALE GENOMIC DNA]</scope>
    <source>
        <strain evidence="2 3">VKM Ac-2538</strain>
    </source>
</reference>
<dbReference type="InterPro" id="IPR014710">
    <property type="entry name" value="RmlC-like_jellyroll"/>
</dbReference>
<dbReference type="Proteomes" id="UP000295818">
    <property type="component" value="Unassembled WGS sequence"/>
</dbReference>
<dbReference type="InterPro" id="IPR013096">
    <property type="entry name" value="Cupin_2"/>
</dbReference>
<protein>
    <submittedName>
        <fullName evidence="2">Cupin domain</fullName>
    </submittedName>
</protein>
<accession>A0ABY2BKZ3</accession>
<sequence length="115" mass="12649">MKVITPNDVETHDNETRTSWRLLTPETLGETHGARAALIEYKYRETEPTDDELGGEHDHAEYYYVISGSGVIGLPGKRIPIKEGSAFVVPVGVRHSIWGASSDAPVQAFFVALKP</sequence>
<dbReference type="InterPro" id="IPR011051">
    <property type="entry name" value="RmlC_Cupin_sf"/>
</dbReference>
<gene>
    <name evidence="2" type="ORF">EV644_10535</name>
</gene>
<name>A0ABY2BKZ3_9ACTN</name>
<dbReference type="Pfam" id="PF07883">
    <property type="entry name" value="Cupin_2"/>
    <property type="match status" value="1"/>
</dbReference>
<dbReference type="SUPFAM" id="SSF51182">
    <property type="entry name" value="RmlC-like cupins"/>
    <property type="match status" value="1"/>
</dbReference>
<comment type="caution">
    <text evidence="2">The sequence shown here is derived from an EMBL/GenBank/DDBJ whole genome shotgun (WGS) entry which is preliminary data.</text>
</comment>
<dbReference type="Gene3D" id="2.60.120.10">
    <property type="entry name" value="Jelly Rolls"/>
    <property type="match status" value="1"/>
</dbReference>